<dbReference type="OrthoDB" id="5066907at2"/>
<gene>
    <name evidence="1" type="ORF">SAMN05444682_101754</name>
</gene>
<accession>A0A1I3E3U9</accession>
<reference evidence="1 2" key="1">
    <citation type="submission" date="2016-10" db="EMBL/GenBank/DDBJ databases">
        <authorList>
            <person name="de Groot N.N."/>
        </authorList>
    </citation>
    <scope>NUCLEOTIDE SEQUENCE [LARGE SCALE GENOMIC DNA]</scope>
    <source>
        <strain evidence="1 2">RK1</strain>
    </source>
</reference>
<dbReference type="Proteomes" id="UP000198670">
    <property type="component" value="Unassembled WGS sequence"/>
</dbReference>
<dbReference type="STRING" id="1477437.SAMN05444682_101754"/>
<evidence type="ECO:0000313" key="2">
    <source>
        <dbReference type="Proteomes" id="UP000198670"/>
    </source>
</evidence>
<sequence length="141" mass="15622">MAILNYTTKIDSTKTIGEITKCLVSHGAKKIVSDYDDDGIPTLITFLLPINDRMVAYALPANYSGVLKAMEKAKGVPRHLCTKEQAVRVSWRIVKDWIEAQMAIVEANLADMAEVFLPYAVTPSGNTLYHEVRSNPKLLGQ</sequence>
<dbReference type="AlphaFoldDB" id="A0A1I3E3U9"/>
<dbReference type="RefSeq" id="WP_090624312.1">
    <property type="nucleotide sequence ID" value="NZ_FOQO01000001.1"/>
</dbReference>
<protein>
    <submittedName>
        <fullName evidence="1">Uncharacterized protein</fullName>
    </submittedName>
</protein>
<evidence type="ECO:0000313" key="1">
    <source>
        <dbReference type="EMBL" id="SFH93654.1"/>
    </source>
</evidence>
<keyword evidence="2" id="KW-1185">Reference proteome</keyword>
<organism evidence="1 2">
    <name type="scientific">Parapedobacter indicus</name>
    <dbReference type="NCBI Taxonomy" id="1477437"/>
    <lineage>
        <taxon>Bacteria</taxon>
        <taxon>Pseudomonadati</taxon>
        <taxon>Bacteroidota</taxon>
        <taxon>Sphingobacteriia</taxon>
        <taxon>Sphingobacteriales</taxon>
        <taxon>Sphingobacteriaceae</taxon>
        <taxon>Parapedobacter</taxon>
    </lineage>
</organism>
<dbReference type="EMBL" id="FOQO01000001">
    <property type="protein sequence ID" value="SFH93654.1"/>
    <property type="molecule type" value="Genomic_DNA"/>
</dbReference>
<proteinExistence type="predicted"/>
<name>A0A1I3E3U9_9SPHI</name>